<evidence type="ECO:0000256" key="1">
    <source>
        <dbReference type="SAM" id="MobiDB-lite"/>
    </source>
</evidence>
<feature type="compositionally biased region" description="Low complexity" evidence="1">
    <location>
        <begin position="26"/>
        <end position="42"/>
    </location>
</feature>
<keyword evidence="3" id="KW-1185">Reference proteome</keyword>
<comment type="caution">
    <text evidence="2">The sequence shown here is derived from an EMBL/GenBank/DDBJ whole genome shotgun (WGS) entry which is preliminary data.</text>
</comment>
<sequence length="69" mass="7730">MYSKSLESPIFLRMTSMTTVPRRRPSNSMPTAMPAMSPASQAPDKVSTSVHLYSSTLPPFLILPYQWVL</sequence>
<evidence type="ECO:0000313" key="2">
    <source>
        <dbReference type="EMBL" id="MPC29083.1"/>
    </source>
</evidence>
<dbReference type="Proteomes" id="UP000324222">
    <property type="component" value="Unassembled WGS sequence"/>
</dbReference>
<evidence type="ECO:0000313" key="3">
    <source>
        <dbReference type="Proteomes" id="UP000324222"/>
    </source>
</evidence>
<reference evidence="2 3" key="1">
    <citation type="submission" date="2019-05" db="EMBL/GenBank/DDBJ databases">
        <title>Another draft genome of Portunus trituberculatus and its Hox gene families provides insights of decapod evolution.</title>
        <authorList>
            <person name="Jeong J.-H."/>
            <person name="Song I."/>
            <person name="Kim S."/>
            <person name="Choi T."/>
            <person name="Kim D."/>
            <person name="Ryu S."/>
            <person name="Kim W."/>
        </authorList>
    </citation>
    <scope>NUCLEOTIDE SEQUENCE [LARGE SCALE GENOMIC DNA]</scope>
    <source>
        <tissue evidence="2">Muscle</tissue>
    </source>
</reference>
<dbReference type="EMBL" id="VSRR010002012">
    <property type="protein sequence ID" value="MPC29083.1"/>
    <property type="molecule type" value="Genomic_DNA"/>
</dbReference>
<accession>A0A5B7E7B5</accession>
<organism evidence="2 3">
    <name type="scientific">Portunus trituberculatus</name>
    <name type="common">Swimming crab</name>
    <name type="synonym">Neptunus trituberculatus</name>
    <dbReference type="NCBI Taxonomy" id="210409"/>
    <lineage>
        <taxon>Eukaryota</taxon>
        <taxon>Metazoa</taxon>
        <taxon>Ecdysozoa</taxon>
        <taxon>Arthropoda</taxon>
        <taxon>Crustacea</taxon>
        <taxon>Multicrustacea</taxon>
        <taxon>Malacostraca</taxon>
        <taxon>Eumalacostraca</taxon>
        <taxon>Eucarida</taxon>
        <taxon>Decapoda</taxon>
        <taxon>Pleocyemata</taxon>
        <taxon>Brachyura</taxon>
        <taxon>Eubrachyura</taxon>
        <taxon>Portunoidea</taxon>
        <taxon>Portunidae</taxon>
        <taxon>Portuninae</taxon>
        <taxon>Portunus</taxon>
    </lineage>
</organism>
<name>A0A5B7E7B5_PORTR</name>
<protein>
    <submittedName>
        <fullName evidence="2">Uncharacterized protein</fullName>
    </submittedName>
</protein>
<dbReference type="AlphaFoldDB" id="A0A5B7E7B5"/>
<gene>
    <name evidence="2" type="ORF">E2C01_022300</name>
</gene>
<feature type="region of interest" description="Disordered" evidence="1">
    <location>
        <begin position="20"/>
        <end position="42"/>
    </location>
</feature>
<proteinExistence type="predicted"/>